<keyword evidence="4 6" id="KW-1133">Transmembrane helix</keyword>
<name>A0A7S4CG15_9EUGL</name>
<comment type="subcellular location">
    <subcellularLocation>
        <location evidence="1">Membrane</location>
        <topology evidence="1">Single-pass membrane protein</topology>
    </subcellularLocation>
</comment>
<protein>
    <submittedName>
        <fullName evidence="7">Uncharacterized protein</fullName>
    </submittedName>
</protein>
<evidence type="ECO:0000256" key="5">
    <source>
        <dbReference type="ARBA" id="ARBA00023136"/>
    </source>
</evidence>
<dbReference type="InterPro" id="IPR018939">
    <property type="entry name" value="Autophagy-rel_prot_27"/>
</dbReference>
<keyword evidence="2 6" id="KW-0812">Transmembrane</keyword>
<evidence type="ECO:0000313" key="7">
    <source>
        <dbReference type="EMBL" id="CAE0795895.1"/>
    </source>
</evidence>
<gene>
    <name evidence="7" type="ORF">EGYM00163_LOCUS7014</name>
</gene>
<keyword evidence="5 6" id="KW-0472">Membrane</keyword>
<dbReference type="EMBL" id="HBJA01022007">
    <property type="protein sequence ID" value="CAE0795895.1"/>
    <property type="molecule type" value="Transcribed_RNA"/>
</dbReference>
<evidence type="ECO:0000256" key="3">
    <source>
        <dbReference type="ARBA" id="ARBA00022729"/>
    </source>
</evidence>
<reference evidence="7" key="1">
    <citation type="submission" date="2021-01" db="EMBL/GenBank/DDBJ databases">
        <authorList>
            <person name="Corre E."/>
            <person name="Pelletier E."/>
            <person name="Niang G."/>
            <person name="Scheremetjew M."/>
            <person name="Finn R."/>
            <person name="Kale V."/>
            <person name="Holt S."/>
            <person name="Cochrane G."/>
            <person name="Meng A."/>
            <person name="Brown T."/>
            <person name="Cohen L."/>
        </authorList>
    </citation>
    <scope>NUCLEOTIDE SEQUENCE</scope>
    <source>
        <strain evidence="7">CCMP1594</strain>
    </source>
</reference>
<feature type="transmembrane region" description="Helical" evidence="6">
    <location>
        <begin position="17"/>
        <end position="39"/>
    </location>
</feature>
<accession>A0A7S4CG15</accession>
<sequence>MESKCACVGGCKSGGQWGWPVIIVLAMLGATYFGGGIYYNRKYRGFSGTEAVPHVAFWMDLPFLCKDGMDLAWSWSVAAFHWLWGRIRGTEYSTY</sequence>
<evidence type="ECO:0000256" key="1">
    <source>
        <dbReference type="ARBA" id="ARBA00004167"/>
    </source>
</evidence>
<evidence type="ECO:0000256" key="2">
    <source>
        <dbReference type="ARBA" id="ARBA00022692"/>
    </source>
</evidence>
<organism evidence="7">
    <name type="scientific">Eutreptiella gymnastica</name>
    <dbReference type="NCBI Taxonomy" id="73025"/>
    <lineage>
        <taxon>Eukaryota</taxon>
        <taxon>Discoba</taxon>
        <taxon>Euglenozoa</taxon>
        <taxon>Euglenida</taxon>
        <taxon>Spirocuta</taxon>
        <taxon>Euglenophyceae</taxon>
        <taxon>Eutreptiales</taxon>
        <taxon>Eutreptiaceae</taxon>
        <taxon>Eutreptiella</taxon>
    </lineage>
</organism>
<dbReference type="AlphaFoldDB" id="A0A7S4CG15"/>
<proteinExistence type="predicted"/>
<dbReference type="GO" id="GO:0016020">
    <property type="term" value="C:membrane"/>
    <property type="evidence" value="ECO:0007669"/>
    <property type="project" value="UniProtKB-SubCell"/>
</dbReference>
<evidence type="ECO:0000256" key="6">
    <source>
        <dbReference type="SAM" id="Phobius"/>
    </source>
</evidence>
<dbReference type="Pfam" id="PF09451">
    <property type="entry name" value="ATG27"/>
    <property type="match status" value="1"/>
</dbReference>
<evidence type="ECO:0000256" key="4">
    <source>
        <dbReference type="ARBA" id="ARBA00022989"/>
    </source>
</evidence>
<keyword evidence="3" id="KW-0732">Signal</keyword>